<evidence type="ECO:0000313" key="1">
    <source>
        <dbReference type="EMBL" id="CAK9071122.1"/>
    </source>
</evidence>
<evidence type="ECO:0000313" key="2">
    <source>
        <dbReference type="Proteomes" id="UP001642484"/>
    </source>
</evidence>
<accession>A0ABP0P6J2</accession>
<sequence length="167" mass="18624">MPPSSPFYPRGCRYCASHPRSSSPCTFTAWSNLAISDSTRYRTWGFGLTSSKLPTQTWSRPIILADAEIFSAKGWGRAEMFAAGFETVGNDGGTRGAQEALQGAWFICFNGGPSIQEAAAVENATCSRWLVHRVDLEEQIQLQQEDVRECREMGNRSRQDPHKPCTW</sequence>
<keyword evidence="2" id="KW-1185">Reference proteome</keyword>
<name>A0ABP0P6J2_9DINO</name>
<organism evidence="1 2">
    <name type="scientific">Durusdinium trenchii</name>
    <dbReference type="NCBI Taxonomy" id="1381693"/>
    <lineage>
        <taxon>Eukaryota</taxon>
        <taxon>Sar</taxon>
        <taxon>Alveolata</taxon>
        <taxon>Dinophyceae</taxon>
        <taxon>Suessiales</taxon>
        <taxon>Symbiodiniaceae</taxon>
        <taxon>Durusdinium</taxon>
    </lineage>
</organism>
<comment type="caution">
    <text evidence="1">The sequence shown here is derived from an EMBL/GenBank/DDBJ whole genome shotgun (WGS) entry which is preliminary data.</text>
</comment>
<dbReference type="Proteomes" id="UP001642484">
    <property type="component" value="Unassembled WGS sequence"/>
</dbReference>
<reference evidence="1 2" key="1">
    <citation type="submission" date="2024-02" db="EMBL/GenBank/DDBJ databases">
        <authorList>
            <person name="Chen Y."/>
            <person name="Shah S."/>
            <person name="Dougan E. K."/>
            <person name="Thang M."/>
            <person name="Chan C."/>
        </authorList>
    </citation>
    <scope>NUCLEOTIDE SEQUENCE [LARGE SCALE GENOMIC DNA]</scope>
</reference>
<dbReference type="EMBL" id="CAXAMN010022588">
    <property type="protein sequence ID" value="CAK9071122.1"/>
    <property type="molecule type" value="Genomic_DNA"/>
</dbReference>
<protein>
    <submittedName>
        <fullName evidence="1">Uncharacterized protein</fullName>
    </submittedName>
</protein>
<gene>
    <name evidence="1" type="ORF">CCMP2556_LOCUS34984</name>
</gene>
<proteinExistence type="predicted"/>